<evidence type="ECO:0000256" key="3">
    <source>
        <dbReference type="ARBA" id="ARBA00023225"/>
    </source>
</evidence>
<comment type="function">
    <text evidence="4">Required for formation of the rod structure in the basal body of the flagellar apparatus. Together with FliI and FliH, may constitute the export apparatus of flagellin.</text>
</comment>
<evidence type="ECO:0000313" key="5">
    <source>
        <dbReference type="EMBL" id="RDH43625.1"/>
    </source>
</evidence>
<dbReference type="PANTHER" id="PTHR30531">
    <property type="entry name" value="FLAGELLAR BIOSYNTHETIC PROTEIN FLHB"/>
    <property type="match status" value="1"/>
</dbReference>
<reference evidence="5 6" key="1">
    <citation type="submission" date="2017-04" db="EMBL/GenBank/DDBJ databases">
        <title>Draft genome sequence of Zooshikella ganghwensis VG4 isolated from Red Sea sediments.</title>
        <authorList>
            <person name="Rehman Z."/>
            <person name="Alam I."/>
            <person name="Kamau A."/>
            <person name="Bajic V."/>
            <person name="Leiknes T."/>
        </authorList>
    </citation>
    <scope>NUCLEOTIDE SEQUENCE [LARGE SCALE GENOMIC DNA]</scope>
    <source>
        <strain evidence="5 6">VG4</strain>
    </source>
</reference>
<keyword evidence="3" id="KW-0813">Transport</keyword>
<dbReference type="GO" id="GO:0005886">
    <property type="term" value="C:plasma membrane"/>
    <property type="evidence" value="ECO:0007669"/>
    <property type="project" value="TreeGrafter"/>
</dbReference>
<keyword evidence="5" id="KW-0282">Flagellum</keyword>
<comment type="caution">
    <text evidence="5">The sequence shown here is derived from an EMBL/GenBank/DDBJ whole genome shotgun (WGS) entry which is preliminary data.</text>
</comment>
<dbReference type="SUPFAM" id="SSF160544">
    <property type="entry name" value="EscU C-terminal domain-like"/>
    <property type="match status" value="1"/>
</dbReference>
<dbReference type="Gene3D" id="3.40.1690.10">
    <property type="entry name" value="secretion proteins EscU"/>
    <property type="match status" value="1"/>
</dbReference>
<keyword evidence="5" id="KW-0966">Cell projection</keyword>
<proteinExistence type="inferred from homology"/>
<dbReference type="EMBL" id="NDXW01000001">
    <property type="protein sequence ID" value="RDH43625.1"/>
    <property type="molecule type" value="Genomic_DNA"/>
</dbReference>
<evidence type="ECO:0000256" key="1">
    <source>
        <dbReference type="ARBA" id="ARBA00010690"/>
    </source>
</evidence>
<sequence length="102" mass="11205">MKQTPPTTKQAIALFYDGETAPKLTAKGHDAIAEQIIAIAREAGIPLYENAELTKLLATLDLGEEIPKLLYITIAEIIALAYRLQNKYPPGWTPDTDKPENA</sequence>
<dbReference type="InterPro" id="IPR006135">
    <property type="entry name" value="T3SS_substrate_exporter"/>
</dbReference>
<keyword evidence="5" id="KW-0969">Cilium</keyword>
<keyword evidence="3" id="KW-1006">Bacterial flagellum protein export</keyword>
<dbReference type="InterPro" id="IPR029025">
    <property type="entry name" value="T3SS_substrate_exporter_C"/>
</dbReference>
<evidence type="ECO:0000313" key="6">
    <source>
        <dbReference type="Proteomes" id="UP000257039"/>
    </source>
</evidence>
<dbReference type="Proteomes" id="UP000257039">
    <property type="component" value="Unassembled WGS sequence"/>
</dbReference>
<keyword evidence="3" id="KW-0653">Protein transport</keyword>
<evidence type="ECO:0000256" key="4">
    <source>
        <dbReference type="ARBA" id="ARBA00025078"/>
    </source>
</evidence>
<evidence type="ECO:0000256" key="2">
    <source>
        <dbReference type="ARBA" id="ARBA00021622"/>
    </source>
</evidence>
<dbReference type="GO" id="GO:0009306">
    <property type="term" value="P:protein secretion"/>
    <property type="evidence" value="ECO:0007669"/>
    <property type="project" value="InterPro"/>
</dbReference>
<dbReference type="PANTHER" id="PTHR30531:SF12">
    <property type="entry name" value="FLAGELLAR BIOSYNTHETIC PROTEIN FLHB"/>
    <property type="match status" value="1"/>
</dbReference>
<keyword evidence="6" id="KW-1185">Reference proteome</keyword>
<comment type="similarity">
    <text evidence="1">Belongs to the type III secretion exporter family.</text>
</comment>
<accession>A0A4P9VK09</accession>
<name>A0A4P9VK09_9GAMM</name>
<dbReference type="AlphaFoldDB" id="A0A4P9VK09"/>
<protein>
    <recommendedName>
        <fullName evidence="2">Flagellar biosynthetic protein FlhB</fullName>
    </recommendedName>
</protein>
<organism evidence="5 6">
    <name type="scientific">Zooshikella ganghwensis</name>
    <dbReference type="NCBI Taxonomy" id="202772"/>
    <lineage>
        <taxon>Bacteria</taxon>
        <taxon>Pseudomonadati</taxon>
        <taxon>Pseudomonadota</taxon>
        <taxon>Gammaproteobacteria</taxon>
        <taxon>Oceanospirillales</taxon>
        <taxon>Zooshikellaceae</taxon>
        <taxon>Zooshikella</taxon>
    </lineage>
</organism>
<dbReference type="RefSeq" id="WP_027708166.1">
    <property type="nucleotide sequence ID" value="NZ_JAEVHG010000007.1"/>
</dbReference>
<gene>
    <name evidence="5" type="ORF">B9G39_09315</name>
</gene>
<dbReference type="Pfam" id="PF01312">
    <property type="entry name" value="Bac_export_2"/>
    <property type="match status" value="1"/>
</dbReference>